<evidence type="ECO:0000313" key="4">
    <source>
        <dbReference type="Proteomes" id="UP000064007"/>
    </source>
</evidence>
<evidence type="ECO:0000313" key="3">
    <source>
        <dbReference type="EMBL" id="CEZ18961.1"/>
    </source>
</evidence>
<keyword evidence="2" id="KW-0963">Cytoplasm</keyword>
<dbReference type="GO" id="GO:0030490">
    <property type="term" value="P:maturation of SSU-rRNA"/>
    <property type="evidence" value="ECO:0007669"/>
    <property type="project" value="UniProtKB-UniRule"/>
</dbReference>
<organism evidence="3 4">
    <name type="scientific">Candidatus Methylopumilus planktonicus</name>
    <dbReference type="NCBI Taxonomy" id="1581557"/>
    <lineage>
        <taxon>Bacteria</taxon>
        <taxon>Pseudomonadati</taxon>
        <taxon>Pseudomonadota</taxon>
        <taxon>Betaproteobacteria</taxon>
        <taxon>Nitrosomonadales</taxon>
        <taxon>Methylophilaceae</taxon>
        <taxon>Candidatus Methylopumilus</taxon>
    </lineage>
</organism>
<sequence length="115" mass="13016">MVNRSYARSDRISEQIKRELAELIQSELKDPAVGMLTITEVQVTPDLLHAKIYFTSPTNDPLIMQGLDRSTGYLRAQLSKRMATRGIPQLHFVYDTSIDEGMKISQLIKDALPPQ</sequence>
<dbReference type="RefSeq" id="WP_317615392.1">
    <property type="nucleotide sequence ID" value="NZ_CP040979.1"/>
</dbReference>
<dbReference type="GO" id="GO:0043024">
    <property type="term" value="F:ribosomal small subunit binding"/>
    <property type="evidence" value="ECO:0007669"/>
    <property type="project" value="TreeGrafter"/>
</dbReference>
<dbReference type="NCBIfam" id="TIGR00082">
    <property type="entry name" value="rbfA"/>
    <property type="match status" value="1"/>
</dbReference>
<name>A0A0D6ETM3_9PROT</name>
<dbReference type="Proteomes" id="UP000064007">
    <property type="component" value="Chromosome 1"/>
</dbReference>
<dbReference type="AlphaFoldDB" id="A0A0D6ETM3"/>
<evidence type="ECO:0000256" key="1">
    <source>
        <dbReference type="ARBA" id="ARBA00022517"/>
    </source>
</evidence>
<protein>
    <recommendedName>
        <fullName evidence="2">Ribosome-binding factor A</fullName>
    </recommendedName>
</protein>
<dbReference type="PANTHER" id="PTHR33515:SF1">
    <property type="entry name" value="RIBOSOME-BINDING FACTOR A, CHLOROPLASTIC-RELATED"/>
    <property type="match status" value="1"/>
</dbReference>
<evidence type="ECO:0000256" key="2">
    <source>
        <dbReference type="HAMAP-Rule" id="MF_00003"/>
    </source>
</evidence>
<comment type="subunit">
    <text evidence="2">Monomer. Binds 30S ribosomal subunits, but not 50S ribosomal subunits or 70S ribosomes.</text>
</comment>
<gene>
    <name evidence="2 3" type="primary">rbfA</name>
    <name evidence="3" type="ORF">BN1208_0065</name>
</gene>
<dbReference type="InterPro" id="IPR015946">
    <property type="entry name" value="KH_dom-like_a/b"/>
</dbReference>
<comment type="subcellular location">
    <subcellularLocation>
        <location evidence="2">Cytoplasm</location>
    </subcellularLocation>
</comment>
<keyword evidence="4" id="KW-1185">Reference proteome</keyword>
<comment type="function">
    <text evidence="2">One of several proteins that assist in the late maturation steps of the functional core of the 30S ribosomal subunit. Associates with free 30S ribosomal subunits (but not with 30S subunits that are part of 70S ribosomes or polysomes). Required for efficient processing of 16S rRNA. May interact with the 5'-terminal helix region of 16S rRNA.</text>
</comment>
<accession>A0A0D6ETM3</accession>
<dbReference type="GeneID" id="66284297"/>
<dbReference type="HOGENOM" id="CLU_089475_5_0_4"/>
<dbReference type="InterPro" id="IPR023799">
    <property type="entry name" value="RbfA_dom_sf"/>
</dbReference>
<dbReference type="Gene3D" id="3.30.300.20">
    <property type="match status" value="1"/>
</dbReference>
<dbReference type="PANTHER" id="PTHR33515">
    <property type="entry name" value="RIBOSOME-BINDING FACTOR A, CHLOROPLASTIC-RELATED"/>
    <property type="match status" value="1"/>
</dbReference>
<dbReference type="STRING" id="1581557.BN1208_0065"/>
<dbReference type="KEGG" id="mbat:BN1208_0065"/>
<dbReference type="HAMAP" id="MF_00003">
    <property type="entry name" value="RbfA"/>
    <property type="match status" value="1"/>
</dbReference>
<dbReference type="SUPFAM" id="SSF89919">
    <property type="entry name" value="Ribosome-binding factor A, RbfA"/>
    <property type="match status" value="1"/>
</dbReference>
<dbReference type="Pfam" id="PF02033">
    <property type="entry name" value="RBFA"/>
    <property type="match status" value="1"/>
</dbReference>
<proteinExistence type="inferred from homology"/>
<reference evidence="4" key="1">
    <citation type="submission" date="2014-12" db="EMBL/GenBank/DDBJ databases">
        <authorList>
            <person name="Salcher M.M."/>
        </authorList>
    </citation>
    <scope>NUCLEOTIDE SEQUENCE [LARGE SCALE GENOMIC DNA]</scope>
    <source>
        <strain evidence="4">MMS-10A-171</strain>
    </source>
</reference>
<keyword evidence="1 2" id="KW-0690">Ribosome biogenesis</keyword>
<dbReference type="InterPro" id="IPR000238">
    <property type="entry name" value="RbfA"/>
</dbReference>
<dbReference type="EMBL" id="LN827929">
    <property type="protein sequence ID" value="CEZ18961.1"/>
    <property type="molecule type" value="Genomic_DNA"/>
</dbReference>
<comment type="similarity">
    <text evidence="2">Belongs to the RbfA family.</text>
</comment>
<dbReference type="GO" id="GO:0005829">
    <property type="term" value="C:cytosol"/>
    <property type="evidence" value="ECO:0007669"/>
    <property type="project" value="TreeGrafter"/>
</dbReference>